<dbReference type="Proteomes" id="UP000005824">
    <property type="component" value="Unassembled WGS sequence"/>
</dbReference>
<gene>
    <name evidence="3" type="ORF">CfE428DRAFT_6601</name>
</gene>
<dbReference type="EMBL" id="ABVL01000049">
    <property type="protein sequence ID" value="EDY15869.1"/>
    <property type="molecule type" value="Genomic_DNA"/>
</dbReference>
<organism evidence="3 4">
    <name type="scientific">Chthoniobacter flavus Ellin428</name>
    <dbReference type="NCBI Taxonomy" id="497964"/>
    <lineage>
        <taxon>Bacteria</taxon>
        <taxon>Pseudomonadati</taxon>
        <taxon>Verrucomicrobiota</taxon>
        <taxon>Spartobacteria</taxon>
        <taxon>Chthoniobacterales</taxon>
        <taxon>Chthoniobacteraceae</taxon>
        <taxon>Chthoniobacter</taxon>
    </lineage>
</organism>
<keyword evidence="2" id="KW-0732">Signal</keyword>
<evidence type="ECO:0000313" key="3">
    <source>
        <dbReference type="EMBL" id="EDY15869.1"/>
    </source>
</evidence>
<feature type="signal peptide" evidence="2">
    <location>
        <begin position="1"/>
        <end position="21"/>
    </location>
</feature>
<dbReference type="STRING" id="497964.CfE428DRAFT_6601"/>
<accession>B4DCG0</accession>
<name>B4DCG0_9BACT</name>
<evidence type="ECO:0000256" key="2">
    <source>
        <dbReference type="SAM" id="SignalP"/>
    </source>
</evidence>
<dbReference type="AlphaFoldDB" id="B4DCG0"/>
<evidence type="ECO:0000313" key="4">
    <source>
        <dbReference type="Proteomes" id="UP000005824"/>
    </source>
</evidence>
<dbReference type="RefSeq" id="WP_006983918.1">
    <property type="nucleotide sequence ID" value="NZ_ABVL01000049.1"/>
</dbReference>
<feature type="region of interest" description="Disordered" evidence="1">
    <location>
        <begin position="139"/>
        <end position="162"/>
    </location>
</feature>
<protein>
    <submittedName>
        <fullName evidence="3">Uncharacterized protein</fullName>
    </submittedName>
</protein>
<comment type="caution">
    <text evidence="3">The sequence shown here is derived from an EMBL/GenBank/DDBJ whole genome shotgun (WGS) entry which is preliminary data.</text>
</comment>
<dbReference type="InParanoid" id="B4DCG0"/>
<sequence>MKRFALLFAVATLGLSYVASAQNPDLGQGPERSATVPRHWQGGQFDIPTVGSLGLLPLYYKPTMRYYGNGYTVSYRYVPVYRQDSIYFGGMRASSNFRTEGFELPTSEIPTWGANAPRVTVKDLSSSAPRSAVTTIIRKKTTRTSVKTESDTDAPVIAPSKR</sequence>
<feature type="chain" id="PRO_5002802757" evidence="2">
    <location>
        <begin position="22"/>
        <end position="162"/>
    </location>
</feature>
<reference evidence="3 4" key="1">
    <citation type="journal article" date="2011" name="J. Bacteriol.">
        <title>Genome sequence of Chthoniobacter flavus Ellin428, an aerobic heterotrophic soil bacterium.</title>
        <authorList>
            <person name="Kant R."/>
            <person name="van Passel M.W."/>
            <person name="Palva A."/>
            <person name="Lucas S."/>
            <person name="Lapidus A."/>
            <person name="Glavina Del Rio T."/>
            <person name="Dalin E."/>
            <person name="Tice H."/>
            <person name="Bruce D."/>
            <person name="Goodwin L."/>
            <person name="Pitluck S."/>
            <person name="Larimer F.W."/>
            <person name="Land M.L."/>
            <person name="Hauser L."/>
            <person name="Sangwan P."/>
            <person name="de Vos W.M."/>
            <person name="Janssen P.H."/>
            <person name="Smidt H."/>
        </authorList>
    </citation>
    <scope>NUCLEOTIDE SEQUENCE [LARGE SCALE GENOMIC DNA]</scope>
    <source>
        <strain evidence="3 4">Ellin428</strain>
    </source>
</reference>
<proteinExistence type="predicted"/>
<keyword evidence="4" id="KW-1185">Reference proteome</keyword>
<evidence type="ECO:0000256" key="1">
    <source>
        <dbReference type="SAM" id="MobiDB-lite"/>
    </source>
</evidence>